<feature type="domain" description="C-type lectin" evidence="7">
    <location>
        <begin position="480"/>
        <end position="592"/>
    </location>
</feature>
<dbReference type="FunFam" id="2.60.120.260:FF:000002">
    <property type="entry name" value="Coagulation factor VIII"/>
    <property type="match status" value="1"/>
</dbReference>
<reference evidence="10" key="1">
    <citation type="submission" date="2025-08" db="UniProtKB">
        <authorList>
            <consortium name="RefSeq"/>
        </authorList>
    </citation>
    <scope>IDENTIFICATION</scope>
    <source>
        <tissue evidence="10">Gonad</tissue>
    </source>
</reference>
<dbReference type="OrthoDB" id="7357196at2759"/>
<dbReference type="InterPro" id="IPR000421">
    <property type="entry name" value="FA58C"/>
</dbReference>
<dbReference type="Gene3D" id="2.60.120.260">
    <property type="entry name" value="Galactose-binding domain-like"/>
    <property type="match status" value="1"/>
</dbReference>
<dbReference type="Pfam" id="PF13385">
    <property type="entry name" value="Laminin_G_3"/>
    <property type="match status" value="1"/>
</dbReference>
<dbReference type="Pfam" id="PF00059">
    <property type="entry name" value="Lectin_C"/>
    <property type="match status" value="3"/>
</dbReference>
<feature type="domain" description="Sushi" evidence="8">
    <location>
        <begin position="204"/>
        <end position="262"/>
    </location>
</feature>
<evidence type="ECO:0000313" key="10">
    <source>
        <dbReference type="RefSeq" id="XP_019638442.1"/>
    </source>
</evidence>
<dbReference type="InterPro" id="IPR018378">
    <property type="entry name" value="C-type_lectin_CS"/>
</dbReference>
<dbReference type="InterPro" id="IPR016187">
    <property type="entry name" value="CTDL_fold"/>
</dbReference>
<accession>A0A6P5A5G1</accession>
<dbReference type="InterPro" id="IPR008979">
    <property type="entry name" value="Galactose-bd-like_sf"/>
</dbReference>
<feature type="domain" description="Sushi" evidence="8">
    <location>
        <begin position="594"/>
        <end position="652"/>
    </location>
</feature>
<dbReference type="SUPFAM" id="SSF49785">
    <property type="entry name" value="Galactose-binding domain-like"/>
    <property type="match status" value="1"/>
</dbReference>
<proteinExistence type="predicted"/>
<gene>
    <name evidence="10" type="primary">LOC109480653</name>
</gene>
<evidence type="ECO:0000259" key="6">
    <source>
        <dbReference type="PROSITE" id="PS50022"/>
    </source>
</evidence>
<keyword evidence="4 5" id="KW-1015">Disulfide bond</keyword>
<dbReference type="InterPro" id="IPR035976">
    <property type="entry name" value="Sushi/SCR/CCP_sf"/>
</dbReference>
<dbReference type="PROSITE" id="PS50022">
    <property type="entry name" value="FA58C_3"/>
    <property type="match status" value="1"/>
</dbReference>
<comment type="caution">
    <text evidence="5">Lacks conserved residue(s) required for the propagation of feature annotation.</text>
</comment>
<name>A0A6P5A5G1_BRABE</name>
<feature type="disulfide bond" evidence="5">
    <location>
        <begin position="233"/>
        <end position="260"/>
    </location>
</feature>
<organism evidence="9 10">
    <name type="scientific">Branchiostoma belcheri</name>
    <name type="common">Amphioxus</name>
    <dbReference type="NCBI Taxonomy" id="7741"/>
    <lineage>
        <taxon>Eukaryota</taxon>
        <taxon>Metazoa</taxon>
        <taxon>Chordata</taxon>
        <taxon>Cephalochordata</taxon>
        <taxon>Leptocardii</taxon>
        <taxon>Amphioxiformes</taxon>
        <taxon>Branchiostomatidae</taxon>
        <taxon>Branchiostoma</taxon>
    </lineage>
</organism>
<dbReference type="InterPro" id="IPR050801">
    <property type="entry name" value="Ca-Dep_Lectins_ImmuneDev"/>
</dbReference>
<feature type="domain" description="F5/8 type C" evidence="6">
    <location>
        <begin position="653"/>
        <end position="807"/>
    </location>
</feature>
<keyword evidence="2" id="KW-0732">Signal</keyword>
<dbReference type="CDD" id="cd00033">
    <property type="entry name" value="CCP"/>
    <property type="match status" value="2"/>
</dbReference>
<evidence type="ECO:0000256" key="3">
    <source>
        <dbReference type="ARBA" id="ARBA00022737"/>
    </source>
</evidence>
<dbReference type="SUPFAM" id="SSF56436">
    <property type="entry name" value="C-type lectin-like"/>
    <property type="match status" value="3"/>
</dbReference>
<evidence type="ECO:0000256" key="2">
    <source>
        <dbReference type="ARBA" id="ARBA00022729"/>
    </source>
</evidence>
<dbReference type="RefSeq" id="XP_019638442.1">
    <property type="nucleotide sequence ID" value="XM_019782883.1"/>
</dbReference>
<dbReference type="InterPro" id="IPR016186">
    <property type="entry name" value="C-type_lectin-like/link_sf"/>
</dbReference>
<dbReference type="KEGG" id="bbel:109480653"/>
<sequence>MGGPLSVTLTVVPHAALRSTFVGTLKITVIVWVVSTTVTQVGVYNVYTGQQYRFSCPTNGCHLSTEPNEGSQQVVLDFDGCPIPDYVSFNGVCYKDFAAQKTYHEARQRCAEDGGLLAMPKDSATNTFISGLRDGMRWIGMTDASSEGQWMFEDGQTLESSGYSNWYPGEPDNIGEDCVELLRPESMWNDEKCGDTKGFVCQAKQCPLQTAPVNGSVTGSNSYHYQSTVLFSCEPGYALVGATSSTCQADGTWSDSVPTCTGADPVGLWPLNALHGSSDVTGNGNDAVATGTQLAPGPYESVDGAFLFSGSESSYIDIPNNGRLDVRFSYTILAHIFPTGEHGPIVDYVGSDGSWAVHLWQITPTSLLMRAVNRDGLVQPSVVADMLQQNTWNYVGGSYNSFTGVEAIWYDGALVGQTHVGVAEVASQYPIRVAVRDGDSRVFAGRIACLQLYNYAMTQEQIAAARDKCRVCPTSGYVSFNGVCYKDFTEQKKYNEAGQRCAEDGALLAMPKDSATNTFISDLSDGSRWLGLTDASNEGQWVFEDGQTLESSGYSNWYPGQPDNFATGEDCVELVSLWNDAKCDATRGFVCQAVQCPLQTALINGAVTGSNSYYYQSTVLFSCDPGYALVGATSSTCQADGMWSDSVPTCSACLDPLGMESGAIPDASITASTTWDDILYRQPHHARLNGGDGYGAWAARTNTIGQWLQVDLGMMMRVSGTIIQGRLYSSLERTDWVTSFKLQYGVDGASWVTHADSDGSDKVFAGNTDTVTPVTNLLDHPVAARYVRFVVQSWHDWIGMRVEVLGCYNYVSFNGGCYKDFAEQKTYHEARQKCAEDGGMLAMPKDSATNTFISGLRDGSRWIGMTDASNEGQWMFEDGQTLESSGYHNWNPGEPNNLSEEDCAILVSQGPAWNDGNCDSTNGFAVR</sequence>
<dbReference type="Pfam" id="PF00084">
    <property type="entry name" value="Sushi"/>
    <property type="match status" value="2"/>
</dbReference>
<protein>
    <submittedName>
        <fullName evidence="10">Uncharacterized protein LOC109480653</fullName>
    </submittedName>
</protein>
<evidence type="ECO:0000256" key="5">
    <source>
        <dbReference type="PROSITE-ProRule" id="PRU00302"/>
    </source>
</evidence>
<keyword evidence="9" id="KW-1185">Reference proteome</keyword>
<dbReference type="PANTHER" id="PTHR22801:SF63">
    <property type="entry name" value="C-TYPE LECTIN DOMAIN-CONTAINING PROTEIN"/>
    <property type="match status" value="1"/>
</dbReference>
<evidence type="ECO:0000259" key="8">
    <source>
        <dbReference type="PROSITE" id="PS50923"/>
    </source>
</evidence>
<dbReference type="SUPFAM" id="SSF57535">
    <property type="entry name" value="Complement control module/SCR domain"/>
    <property type="match status" value="2"/>
</dbReference>
<dbReference type="Gene3D" id="3.10.100.10">
    <property type="entry name" value="Mannose-Binding Protein A, subunit A"/>
    <property type="match status" value="3"/>
</dbReference>
<feature type="disulfide bond" evidence="5">
    <location>
        <begin position="623"/>
        <end position="650"/>
    </location>
</feature>
<dbReference type="Proteomes" id="UP000515135">
    <property type="component" value="Unplaced"/>
</dbReference>
<evidence type="ECO:0000256" key="1">
    <source>
        <dbReference type="ARBA" id="ARBA00022659"/>
    </source>
</evidence>
<dbReference type="Gene3D" id="2.60.120.200">
    <property type="match status" value="1"/>
</dbReference>
<feature type="domain" description="C-type lectin" evidence="7">
    <location>
        <begin position="813"/>
        <end position="927"/>
    </location>
</feature>
<dbReference type="InterPro" id="IPR000436">
    <property type="entry name" value="Sushi_SCR_CCP_dom"/>
</dbReference>
<dbReference type="Gene3D" id="2.10.70.10">
    <property type="entry name" value="Complement Module, domain 1"/>
    <property type="match status" value="2"/>
</dbReference>
<dbReference type="SUPFAM" id="SSF49899">
    <property type="entry name" value="Concanavalin A-like lectins/glucanases"/>
    <property type="match status" value="1"/>
</dbReference>
<keyword evidence="1 5" id="KW-0768">Sushi</keyword>
<dbReference type="AlphaFoldDB" id="A0A6P5A5G1"/>
<dbReference type="PROSITE" id="PS00615">
    <property type="entry name" value="C_TYPE_LECTIN_1"/>
    <property type="match status" value="2"/>
</dbReference>
<dbReference type="InterPro" id="IPR013320">
    <property type="entry name" value="ConA-like_dom_sf"/>
</dbReference>
<dbReference type="InterPro" id="IPR001304">
    <property type="entry name" value="C-type_lectin-like"/>
</dbReference>
<dbReference type="CDD" id="cd00057">
    <property type="entry name" value="FA58C"/>
    <property type="match status" value="1"/>
</dbReference>
<dbReference type="FunFam" id="2.10.70.10:FF:000014">
    <property type="entry name" value="Membrane cofactor protein"/>
    <property type="match status" value="2"/>
</dbReference>
<evidence type="ECO:0000256" key="4">
    <source>
        <dbReference type="ARBA" id="ARBA00023157"/>
    </source>
</evidence>
<feature type="domain" description="C-type lectin" evidence="7">
    <location>
        <begin position="89"/>
        <end position="202"/>
    </location>
</feature>
<dbReference type="Pfam" id="PF00754">
    <property type="entry name" value="F5_F8_type_C"/>
    <property type="match status" value="1"/>
</dbReference>
<evidence type="ECO:0000259" key="7">
    <source>
        <dbReference type="PROSITE" id="PS50041"/>
    </source>
</evidence>
<dbReference type="PROSITE" id="PS50923">
    <property type="entry name" value="SUSHI"/>
    <property type="match status" value="2"/>
</dbReference>
<dbReference type="SMART" id="SM00032">
    <property type="entry name" value="CCP"/>
    <property type="match status" value="2"/>
</dbReference>
<dbReference type="SMART" id="SM00231">
    <property type="entry name" value="FA58C"/>
    <property type="match status" value="1"/>
</dbReference>
<keyword evidence="3" id="KW-0677">Repeat</keyword>
<evidence type="ECO:0000313" key="9">
    <source>
        <dbReference type="Proteomes" id="UP000515135"/>
    </source>
</evidence>
<dbReference type="PROSITE" id="PS50041">
    <property type="entry name" value="C_TYPE_LECTIN_2"/>
    <property type="match status" value="3"/>
</dbReference>
<dbReference type="PANTHER" id="PTHR22801">
    <property type="entry name" value="LITHOSTATHINE"/>
    <property type="match status" value="1"/>
</dbReference>
<dbReference type="GeneID" id="109480653"/>
<dbReference type="SMART" id="SM00034">
    <property type="entry name" value="CLECT"/>
    <property type="match status" value="3"/>
</dbReference>